<evidence type="ECO:0000259" key="12">
    <source>
        <dbReference type="PROSITE" id="PS51379"/>
    </source>
</evidence>
<keyword evidence="11" id="KW-0472">Membrane</keyword>
<dbReference type="InterPro" id="IPR017900">
    <property type="entry name" value="4Fe4S_Fe_S_CS"/>
</dbReference>
<evidence type="ECO:0000256" key="8">
    <source>
        <dbReference type="ARBA" id="ARBA00023014"/>
    </source>
</evidence>
<dbReference type="SUPFAM" id="SSF54862">
    <property type="entry name" value="4Fe-4S ferredoxins"/>
    <property type="match status" value="1"/>
</dbReference>
<keyword evidence="1" id="KW-1003">Cell membrane</keyword>
<evidence type="ECO:0000256" key="3">
    <source>
        <dbReference type="ARBA" id="ARBA00022719"/>
    </source>
</evidence>
<dbReference type="GO" id="GO:0016020">
    <property type="term" value="C:membrane"/>
    <property type="evidence" value="ECO:0007669"/>
    <property type="project" value="InterPro"/>
</dbReference>
<dbReference type="Pfam" id="PF12838">
    <property type="entry name" value="Fer4_7"/>
    <property type="match status" value="1"/>
</dbReference>
<dbReference type="InterPro" id="IPR017896">
    <property type="entry name" value="4Fe4S_Fe-S-bd"/>
</dbReference>
<dbReference type="EC" id="1.6.5.3" evidence="13"/>
<sequence>MNSVIKYFTGIYKGVRSLWAGMMVTGKYFISPGEIVTEQYPENRAVLKMEERFKGEVVMPHDENNQHRCTGCGICEVNCPNGSIEIITERIPNEEGKMVRIIDKHIYHLSMCTFCELCIKTCPSDALSWGQNFEHAVFNRSKLTKVLNKPGSSLKKKEAKP</sequence>
<dbReference type="AlphaFoldDB" id="A0A3B0UIU9"/>
<evidence type="ECO:0000256" key="9">
    <source>
        <dbReference type="ARBA" id="ARBA00023027"/>
    </source>
</evidence>
<keyword evidence="6" id="KW-1278">Translocase</keyword>
<evidence type="ECO:0000256" key="7">
    <source>
        <dbReference type="ARBA" id="ARBA00023004"/>
    </source>
</evidence>
<evidence type="ECO:0000256" key="11">
    <source>
        <dbReference type="ARBA" id="ARBA00023136"/>
    </source>
</evidence>
<dbReference type="PANTHER" id="PTHR10849:SF24">
    <property type="entry name" value="NADH-QUINONE OXIDOREDUCTASE SUBUNIT I 2"/>
    <property type="match status" value="1"/>
</dbReference>
<evidence type="ECO:0000256" key="5">
    <source>
        <dbReference type="ARBA" id="ARBA00022737"/>
    </source>
</evidence>
<dbReference type="InterPro" id="IPR010226">
    <property type="entry name" value="NADH_quinone_OxRdtase_chainI"/>
</dbReference>
<evidence type="ECO:0000256" key="4">
    <source>
        <dbReference type="ARBA" id="ARBA00022723"/>
    </source>
</evidence>
<reference evidence="13" key="1">
    <citation type="submission" date="2018-06" db="EMBL/GenBank/DDBJ databases">
        <authorList>
            <person name="Zhirakovskaya E."/>
        </authorList>
    </citation>
    <scope>NUCLEOTIDE SEQUENCE</scope>
</reference>
<organism evidence="13">
    <name type="scientific">hydrothermal vent metagenome</name>
    <dbReference type="NCBI Taxonomy" id="652676"/>
    <lineage>
        <taxon>unclassified sequences</taxon>
        <taxon>metagenomes</taxon>
        <taxon>ecological metagenomes</taxon>
    </lineage>
</organism>
<dbReference type="Gene3D" id="3.30.70.3270">
    <property type="match status" value="1"/>
</dbReference>
<dbReference type="GO" id="GO:0051539">
    <property type="term" value="F:4 iron, 4 sulfur cluster binding"/>
    <property type="evidence" value="ECO:0007669"/>
    <property type="project" value="UniProtKB-KW"/>
</dbReference>
<dbReference type="PROSITE" id="PS51379">
    <property type="entry name" value="4FE4S_FER_2"/>
    <property type="match status" value="2"/>
</dbReference>
<evidence type="ECO:0000313" key="13">
    <source>
        <dbReference type="EMBL" id="VAW19466.1"/>
    </source>
</evidence>
<accession>A0A3B0UIU9</accession>
<evidence type="ECO:0000256" key="1">
    <source>
        <dbReference type="ARBA" id="ARBA00022475"/>
    </source>
</evidence>
<dbReference type="GO" id="GO:0046872">
    <property type="term" value="F:metal ion binding"/>
    <property type="evidence" value="ECO:0007669"/>
    <property type="project" value="UniProtKB-KW"/>
</dbReference>
<keyword evidence="7" id="KW-0408">Iron</keyword>
<dbReference type="EMBL" id="UOEP01000099">
    <property type="protein sequence ID" value="VAW19466.1"/>
    <property type="molecule type" value="Genomic_DNA"/>
</dbReference>
<evidence type="ECO:0000256" key="2">
    <source>
        <dbReference type="ARBA" id="ARBA00022485"/>
    </source>
</evidence>
<keyword evidence="10 13" id="KW-0830">Ubiquinone</keyword>
<feature type="domain" description="4Fe-4S ferredoxin-type" evidence="12">
    <location>
        <begin position="60"/>
        <end position="89"/>
    </location>
</feature>
<evidence type="ECO:0000256" key="10">
    <source>
        <dbReference type="ARBA" id="ARBA00023075"/>
    </source>
</evidence>
<protein>
    <submittedName>
        <fullName evidence="13">NADH-ubiquinone oxidoreductase chain I</fullName>
        <ecNumber evidence="13">1.6.5.3</ecNumber>
    </submittedName>
</protein>
<evidence type="ECO:0000256" key="6">
    <source>
        <dbReference type="ARBA" id="ARBA00022967"/>
    </source>
</evidence>
<dbReference type="PANTHER" id="PTHR10849">
    <property type="entry name" value="NADH DEHYDROGENASE UBIQUINONE IRON-SULFUR PROTEIN 8, MITOCHONDRIAL"/>
    <property type="match status" value="1"/>
</dbReference>
<dbReference type="GO" id="GO:0048038">
    <property type="term" value="F:quinone binding"/>
    <property type="evidence" value="ECO:0007669"/>
    <property type="project" value="UniProtKB-KW"/>
</dbReference>
<keyword evidence="4" id="KW-0479">Metal-binding</keyword>
<keyword evidence="13" id="KW-0560">Oxidoreductase</keyword>
<keyword evidence="8" id="KW-0411">Iron-sulfur</keyword>
<name>A0A3B0UIU9_9ZZZZ</name>
<keyword evidence="3" id="KW-0874">Quinone</keyword>
<keyword evidence="9" id="KW-0520">NAD</keyword>
<gene>
    <name evidence="13" type="ORF">MNBD_BACTEROID01-626</name>
</gene>
<proteinExistence type="predicted"/>
<dbReference type="GO" id="GO:0016651">
    <property type="term" value="F:oxidoreductase activity, acting on NAD(P)H"/>
    <property type="evidence" value="ECO:0007669"/>
    <property type="project" value="InterPro"/>
</dbReference>
<feature type="domain" description="4Fe-4S ferredoxin-type" evidence="12">
    <location>
        <begin position="103"/>
        <end position="132"/>
    </location>
</feature>
<keyword evidence="5" id="KW-0677">Repeat</keyword>
<dbReference type="PROSITE" id="PS00198">
    <property type="entry name" value="4FE4S_FER_1"/>
    <property type="match status" value="2"/>
</dbReference>
<keyword evidence="2" id="KW-0004">4Fe-4S</keyword>